<reference evidence="3" key="1">
    <citation type="journal article" date="2014" name="Int. J. Syst. Evol. Microbiol.">
        <title>Complete genome sequence of Corynebacterium casei LMG S-19264T (=DSM 44701T), isolated from a smear-ripened cheese.</title>
        <authorList>
            <consortium name="US DOE Joint Genome Institute (JGI-PGF)"/>
            <person name="Walter F."/>
            <person name="Albersmeier A."/>
            <person name="Kalinowski J."/>
            <person name="Ruckert C."/>
        </authorList>
    </citation>
    <scope>NUCLEOTIDE SEQUENCE</scope>
    <source>
        <strain evidence="3">CGMCC 1.14988</strain>
    </source>
</reference>
<accession>A0A8J3EVL0</accession>
<feature type="region of interest" description="Disordered" evidence="1">
    <location>
        <begin position="44"/>
        <end position="63"/>
    </location>
</feature>
<feature type="compositionally biased region" description="Basic and acidic residues" evidence="1">
    <location>
        <begin position="284"/>
        <end position="294"/>
    </location>
</feature>
<name>A0A8J3EVL0_9ACTN</name>
<feature type="compositionally biased region" description="Pro residues" evidence="1">
    <location>
        <begin position="503"/>
        <end position="514"/>
    </location>
</feature>
<feature type="compositionally biased region" description="Low complexity" evidence="1">
    <location>
        <begin position="553"/>
        <end position="577"/>
    </location>
</feature>
<feature type="region of interest" description="Disordered" evidence="1">
    <location>
        <begin position="82"/>
        <end position="113"/>
    </location>
</feature>
<feature type="compositionally biased region" description="Low complexity" evidence="1">
    <location>
        <begin position="233"/>
        <end position="267"/>
    </location>
</feature>
<feature type="compositionally biased region" description="Low complexity" evidence="1">
    <location>
        <begin position="461"/>
        <end position="477"/>
    </location>
</feature>
<evidence type="ECO:0000256" key="2">
    <source>
        <dbReference type="SAM" id="Phobius"/>
    </source>
</evidence>
<feature type="transmembrane region" description="Helical" evidence="2">
    <location>
        <begin position="628"/>
        <end position="650"/>
    </location>
</feature>
<feature type="compositionally biased region" description="Pro residues" evidence="1">
    <location>
        <begin position="166"/>
        <end position="176"/>
    </location>
</feature>
<organism evidence="3 4">
    <name type="scientific">Egicoccus halophilus</name>
    <dbReference type="NCBI Taxonomy" id="1670830"/>
    <lineage>
        <taxon>Bacteria</taxon>
        <taxon>Bacillati</taxon>
        <taxon>Actinomycetota</taxon>
        <taxon>Nitriliruptoria</taxon>
        <taxon>Egicoccales</taxon>
        <taxon>Egicoccaceae</taxon>
        <taxon>Egicoccus</taxon>
    </lineage>
</organism>
<dbReference type="RefSeq" id="WP_130650114.1">
    <property type="nucleotide sequence ID" value="NZ_BMHA01000011.1"/>
</dbReference>
<dbReference type="OrthoDB" id="10021558at2"/>
<feature type="compositionally biased region" description="Polar residues" evidence="1">
    <location>
        <begin position="193"/>
        <end position="207"/>
    </location>
</feature>
<feature type="compositionally biased region" description="Basic residues" evidence="1">
    <location>
        <begin position="349"/>
        <end position="360"/>
    </location>
</feature>
<reference evidence="3" key="2">
    <citation type="submission" date="2020-09" db="EMBL/GenBank/DDBJ databases">
        <authorList>
            <person name="Sun Q."/>
            <person name="Zhou Y."/>
        </authorList>
    </citation>
    <scope>NUCLEOTIDE SEQUENCE</scope>
    <source>
        <strain evidence="3">CGMCC 1.14988</strain>
    </source>
</reference>
<proteinExistence type="predicted"/>
<dbReference type="Proteomes" id="UP000650511">
    <property type="component" value="Unassembled WGS sequence"/>
</dbReference>
<keyword evidence="2" id="KW-1133">Transmembrane helix</keyword>
<sequence>MSEDARDIAQRIVREVLDAHRTEPTGTDPLDGAAGTVDAAVSPTTHADATATPDAMAAARDDDPARRAARRIVAEVLAAHAEATRPPVGDDHPAVAEAEQAGPASASPVLQPVPGRPAVVPAVPPAPVVEAETDTAEDASAIARRIVASVLAQQPTDVVTRARPAAPDPLPDPLPGPVDEVRAVQESPRPSADTPSADTPSVDTPSTGLVARTRETPALEPLEDLFTSRAPMSADAAGPSATAPAGTAADVAEPAADVAEPAAAAVAHGSQALGVARRRRDRKRASDARREREVAPAGEPEVPSGSDPVEVPPVAPASALADEWPEPAAPSGGVLPPAVARGSQALGVARRRRDRKRARDARREREVAPAGEPEVPSGSDPVEVPPVVPASALADEWPEPAAPSGGVLPPAVVHGSQALGVAPSSASEAATVPGDRRSDGSGQTRTPPAEEAPLVATTRDAGPTASPAPETPETAELADPHAPVTPHGSLALGVAPRAEWDPPLAPPTSAPPTSAPATEKPATEKPATDEPGAGTTEPEPAVAEPEPEPVPVAPRRAPLEAVVAVPSATEDAPSPADASDDAPDRRPGTASPMTEDTTGGLAAVDVDPDDEPVFGIPVTGPPRRTGRWLLTSILGAVALAVLLPMAIAALRDLVALS</sequence>
<feature type="compositionally biased region" description="Low complexity" evidence="1">
    <location>
        <begin position="372"/>
        <end position="382"/>
    </location>
</feature>
<evidence type="ECO:0000313" key="4">
    <source>
        <dbReference type="Proteomes" id="UP000650511"/>
    </source>
</evidence>
<protein>
    <submittedName>
        <fullName evidence="3">Uncharacterized protein</fullName>
    </submittedName>
</protein>
<gene>
    <name evidence="3" type="ORF">GCM10011354_28620</name>
</gene>
<dbReference type="AlphaFoldDB" id="A0A8J3EVL0"/>
<keyword evidence="2" id="KW-0812">Transmembrane</keyword>
<comment type="caution">
    <text evidence="3">The sequence shown here is derived from an EMBL/GenBank/DDBJ whole genome shotgun (WGS) entry which is preliminary data.</text>
</comment>
<keyword evidence="4" id="KW-1185">Reference proteome</keyword>
<feature type="compositionally biased region" description="Low complexity" evidence="1">
    <location>
        <begin position="47"/>
        <end position="58"/>
    </location>
</feature>
<evidence type="ECO:0000313" key="3">
    <source>
        <dbReference type="EMBL" id="GGI08344.1"/>
    </source>
</evidence>
<keyword evidence="2" id="KW-0472">Membrane</keyword>
<feature type="region of interest" description="Disordered" evidence="1">
    <location>
        <begin position="15"/>
        <end position="36"/>
    </location>
</feature>
<dbReference type="EMBL" id="BMHA01000011">
    <property type="protein sequence ID" value="GGI08344.1"/>
    <property type="molecule type" value="Genomic_DNA"/>
</dbReference>
<feature type="region of interest" description="Disordered" evidence="1">
    <location>
        <begin position="158"/>
        <end position="609"/>
    </location>
</feature>
<evidence type="ECO:0000256" key="1">
    <source>
        <dbReference type="SAM" id="MobiDB-lite"/>
    </source>
</evidence>